<keyword evidence="2" id="KW-1185">Reference proteome</keyword>
<evidence type="ECO:0000313" key="3">
    <source>
        <dbReference type="RefSeq" id="XP_072604217.1"/>
    </source>
</evidence>
<organism evidence="2 3">
    <name type="scientific">Vulpes vulpes</name>
    <name type="common">Red fox</name>
    <dbReference type="NCBI Taxonomy" id="9627"/>
    <lineage>
        <taxon>Eukaryota</taxon>
        <taxon>Metazoa</taxon>
        <taxon>Chordata</taxon>
        <taxon>Craniata</taxon>
        <taxon>Vertebrata</taxon>
        <taxon>Euteleostomi</taxon>
        <taxon>Mammalia</taxon>
        <taxon>Eutheria</taxon>
        <taxon>Laurasiatheria</taxon>
        <taxon>Carnivora</taxon>
        <taxon>Caniformia</taxon>
        <taxon>Canidae</taxon>
        <taxon>Vulpes</taxon>
    </lineage>
</organism>
<reference evidence="3" key="2">
    <citation type="submission" date="2025-08" db="UniProtKB">
        <authorList>
            <consortium name="RefSeq"/>
        </authorList>
    </citation>
    <scope>IDENTIFICATION</scope>
    <source>
        <tissue evidence="3">Cell line</tissue>
    </source>
</reference>
<feature type="region of interest" description="Disordered" evidence="1">
    <location>
        <begin position="253"/>
        <end position="273"/>
    </location>
</feature>
<feature type="compositionally biased region" description="Low complexity" evidence="1">
    <location>
        <begin position="155"/>
        <end position="164"/>
    </location>
</feature>
<evidence type="ECO:0000256" key="1">
    <source>
        <dbReference type="SAM" id="MobiDB-lite"/>
    </source>
</evidence>
<feature type="compositionally biased region" description="Low complexity" evidence="1">
    <location>
        <begin position="124"/>
        <end position="137"/>
    </location>
</feature>
<name>A0ABM4ZNU2_VULVU</name>
<feature type="region of interest" description="Disordered" evidence="1">
    <location>
        <begin position="215"/>
        <end position="241"/>
    </location>
</feature>
<protein>
    <submittedName>
        <fullName evidence="3">Uncharacterized protein</fullName>
    </submittedName>
</protein>
<feature type="compositionally biased region" description="Polar residues" evidence="1">
    <location>
        <begin position="1"/>
        <end position="17"/>
    </location>
</feature>
<dbReference type="GeneID" id="140597824"/>
<feature type="compositionally biased region" description="Low complexity" evidence="1">
    <location>
        <begin position="231"/>
        <end position="241"/>
    </location>
</feature>
<sequence length="297" mass="31606">MHSRLTLQGPGNRNSQAFFERGSPQPNVPFRGRSACGSSFSPGRGQPSLPQGRAQLRSAQPAKSGPHRAAPARPQQPLDPRQRGWAWAPAATAPPTRAREQRVRPTRYAGPGPTCRGERGSWTAATGPRAGAPAAGARPRDPGYPRRGRAGRDAGGLPRASAARRGGRGDLALPSAPVRRRRRHFAFHSVSPPPHSAAGFPDVGISRRRLRGGRGLGASVRRAARRRQPARRLQPPAAAALRGRPVPCVWASVAPRRPASPPPGAAPVTRRGRAIRLSPSESTHFSLAFTWALSVHG</sequence>
<proteinExistence type="predicted"/>
<dbReference type="RefSeq" id="XP_072604217.1">
    <property type="nucleotide sequence ID" value="XM_072748116.1"/>
</dbReference>
<reference evidence="2" key="1">
    <citation type="submission" date="2025-05" db="UniProtKB">
        <authorList>
            <consortium name="RefSeq"/>
        </authorList>
    </citation>
    <scope>NUCLEOTIDE SEQUENCE [LARGE SCALE GENOMIC DNA]</scope>
</reference>
<feature type="compositionally biased region" description="Low complexity" evidence="1">
    <location>
        <begin position="68"/>
        <end position="96"/>
    </location>
</feature>
<gene>
    <name evidence="3" type="primary">LOC140597824</name>
</gene>
<dbReference type="Proteomes" id="UP001652641">
    <property type="component" value="Chromosome 1"/>
</dbReference>
<evidence type="ECO:0000313" key="2">
    <source>
        <dbReference type="Proteomes" id="UP001652641"/>
    </source>
</evidence>
<feature type="region of interest" description="Disordered" evidence="1">
    <location>
        <begin position="1"/>
        <end position="173"/>
    </location>
</feature>
<accession>A0ABM4ZNU2</accession>